<organism evidence="2 4">
    <name type="scientific">Ferroacidibacillus organovorans</name>
    <dbReference type="NCBI Taxonomy" id="1765683"/>
    <lineage>
        <taxon>Bacteria</taxon>
        <taxon>Bacillati</taxon>
        <taxon>Bacillota</taxon>
        <taxon>Bacilli</taxon>
        <taxon>Bacillales</taxon>
        <taxon>Alicyclobacillaceae</taxon>
        <taxon>Ferroacidibacillus</taxon>
    </lineage>
</organism>
<dbReference type="Proteomes" id="UP000190229">
    <property type="component" value="Unassembled WGS sequence"/>
</dbReference>
<reference evidence="1 3" key="1">
    <citation type="submission" date="2016-02" db="EMBL/GenBank/DDBJ databases">
        <title>Draft genome sequence of Acidibacillus ferrooxidans SLC66.</title>
        <authorList>
            <person name="Oliveira G."/>
            <person name="Nancucheo I."/>
            <person name="Dall'Agnol H."/>
            <person name="Johnson B."/>
            <person name="Oliveira R."/>
            <person name="Nunes G.L."/>
            <person name="Tzotzos G."/>
            <person name="Orellana S.C."/>
            <person name="Salim A.C."/>
            <person name="Araujo F.M."/>
        </authorList>
    </citation>
    <scope>NUCLEOTIDE SEQUENCE [LARGE SCALE GENOMIC DNA]</scope>
    <source>
        <strain evidence="1 3">SLC66</strain>
    </source>
</reference>
<sequence length="87" mass="10055">MNETTLSMDAQLFILSWAQLQYATLLSPTDETVSTAKREVANRLQRDFSTTELQLLARAESFYTVSFKEREETKFLQFPADEIESLI</sequence>
<gene>
    <name evidence="1" type="ORF">AYW79_03540</name>
    <name evidence="2" type="ORF">B2M26_03700</name>
</gene>
<dbReference type="RefSeq" id="WP_067561665.1">
    <property type="nucleotide sequence ID" value="NZ_LSUQ01000006.1"/>
</dbReference>
<dbReference type="AlphaFoldDB" id="A0A162SA16"/>
<evidence type="ECO:0000313" key="3">
    <source>
        <dbReference type="Proteomes" id="UP000077421"/>
    </source>
</evidence>
<comment type="caution">
    <text evidence="2">The sequence shown here is derived from an EMBL/GenBank/DDBJ whole genome shotgun (WGS) entry which is preliminary data.</text>
</comment>
<name>A0A162SA16_9BACL</name>
<keyword evidence="4" id="KW-1185">Reference proteome</keyword>
<proteinExistence type="predicted"/>
<protein>
    <submittedName>
        <fullName evidence="2">Uncharacterized protein</fullName>
    </submittedName>
</protein>
<dbReference type="Proteomes" id="UP000077421">
    <property type="component" value="Unassembled WGS sequence"/>
</dbReference>
<evidence type="ECO:0000313" key="4">
    <source>
        <dbReference type="Proteomes" id="UP000190229"/>
    </source>
</evidence>
<evidence type="ECO:0000313" key="2">
    <source>
        <dbReference type="EMBL" id="OPG17016.1"/>
    </source>
</evidence>
<accession>A0A162SA16</accession>
<evidence type="ECO:0000313" key="1">
    <source>
        <dbReference type="EMBL" id="OAG94840.1"/>
    </source>
</evidence>
<dbReference type="EMBL" id="MWPS01000009">
    <property type="protein sequence ID" value="OPG17016.1"/>
    <property type="molecule type" value="Genomic_DNA"/>
</dbReference>
<dbReference type="OrthoDB" id="9892331at2"/>
<reference evidence="2 4" key="2">
    <citation type="submission" date="2017-02" db="EMBL/GenBank/DDBJ databases">
        <title>Draft genome of Acidibacillus ferrooxidans Huett2.</title>
        <authorList>
            <person name="Schopf S."/>
        </authorList>
    </citation>
    <scope>NUCLEOTIDE SEQUENCE [LARGE SCALE GENOMIC DNA]</scope>
    <source>
        <strain evidence="2 4">Huett2</strain>
    </source>
</reference>
<dbReference type="EMBL" id="LSUQ01000006">
    <property type="protein sequence ID" value="OAG94840.1"/>
    <property type="molecule type" value="Genomic_DNA"/>
</dbReference>
<dbReference type="STRING" id="1765683.B2M26_03700"/>